<dbReference type="InterPro" id="IPR027417">
    <property type="entry name" value="P-loop_NTPase"/>
</dbReference>
<feature type="region of interest" description="Disordered" evidence="7">
    <location>
        <begin position="341"/>
        <end position="401"/>
    </location>
</feature>
<organism evidence="9 10">
    <name type="scientific">Kipferlia bialata</name>
    <dbReference type="NCBI Taxonomy" id="797122"/>
    <lineage>
        <taxon>Eukaryota</taxon>
        <taxon>Metamonada</taxon>
        <taxon>Carpediemonas-like organisms</taxon>
        <taxon>Kipferlia</taxon>
    </lineage>
</organism>
<dbReference type="SMART" id="SM01178">
    <property type="entry name" value="DUF4217"/>
    <property type="match status" value="1"/>
</dbReference>
<evidence type="ECO:0000256" key="3">
    <source>
        <dbReference type="ARBA" id="ARBA00022806"/>
    </source>
</evidence>
<sequence length="401" mass="44415">MTFVNAEAAARGEDPASKATKKRSRVNRTKNVCLVFVQTRYEAEFLCELLAQLKKLKHFNYPSYVLHGSMAHKERVAVFNSCNDSTEPLVIITTDVAARGLDLPVDIVIQLDPPSEMRVYVHRVGRTARCSAQGESLIFLQPSEVGFVQALSDAKIYPKALPLDRLLSGYRPINIPSSLKKATDVLGTLGGLQGILEDIVEESTDMKRLASAAFKSYVHSYGVRERDIRRFFSTRDLHLGHTCKAFALRERPGAILKDKTEATEAPIRGEGHNVPNRREGGAGRSVQQHGKGNAMRPQRAQKRGRDDGEEPSREMRRPAGYGGSLGMKKLGTRVEVGDRDDRRIGMNSTDDMKRDRVFGKPKAKRSYGDKKARANAFPRQRGDGTGAAADRAKIRKAKANA</sequence>
<evidence type="ECO:0000256" key="7">
    <source>
        <dbReference type="SAM" id="MobiDB-lite"/>
    </source>
</evidence>
<evidence type="ECO:0000256" key="1">
    <source>
        <dbReference type="ARBA" id="ARBA00022741"/>
    </source>
</evidence>
<feature type="domain" description="Helicase C-terminal" evidence="8">
    <location>
        <begin position="25"/>
        <end position="183"/>
    </location>
</feature>
<dbReference type="EMBL" id="BDIP01002995">
    <property type="protein sequence ID" value="GIQ87130.1"/>
    <property type="molecule type" value="Genomic_DNA"/>
</dbReference>
<dbReference type="GO" id="GO:0003723">
    <property type="term" value="F:RNA binding"/>
    <property type="evidence" value="ECO:0007669"/>
    <property type="project" value="UniProtKB-UniRule"/>
</dbReference>
<comment type="domain">
    <text evidence="6">The Q motif is unique to and characteristic of the DEAD box family of RNA helicases and controls ATP binding and hydrolysis.</text>
</comment>
<comment type="caution">
    <text evidence="9">The sequence shown here is derived from an EMBL/GenBank/DDBJ whole genome shotgun (WGS) entry which is preliminary data.</text>
</comment>
<dbReference type="Pfam" id="PF00271">
    <property type="entry name" value="Helicase_C"/>
    <property type="match status" value="1"/>
</dbReference>
<feature type="region of interest" description="Disordered" evidence="7">
    <location>
        <begin position="257"/>
        <end position="327"/>
    </location>
</feature>
<dbReference type="Gene3D" id="3.40.50.300">
    <property type="entry name" value="P-loop containing nucleotide triphosphate hydrolases"/>
    <property type="match status" value="1"/>
</dbReference>
<evidence type="ECO:0000256" key="5">
    <source>
        <dbReference type="ARBA" id="ARBA00022884"/>
    </source>
</evidence>
<proteinExistence type="inferred from homology"/>
<protein>
    <recommendedName>
        <fullName evidence="6">ATP-dependent RNA helicase</fullName>
        <ecNumber evidence="6">3.6.4.13</ecNumber>
    </recommendedName>
</protein>
<dbReference type="GO" id="GO:0003724">
    <property type="term" value="F:RNA helicase activity"/>
    <property type="evidence" value="ECO:0007669"/>
    <property type="project" value="UniProtKB-EC"/>
</dbReference>
<reference evidence="9 10" key="1">
    <citation type="journal article" date="2018" name="PLoS ONE">
        <title>The draft genome of Kipferlia bialata reveals reductive genome evolution in fornicate parasites.</title>
        <authorList>
            <person name="Tanifuji G."/>
            <person name="Takabayashi S."/>
            <person name="Kume K."/>
            <person name="Takagi M."/>
            <person name="Nakayama T."/>
            <person name="Kamikawa R."/>
            <person name="Inagaki Y."/>
            <person name="Hashimoto T."/>
        </authorList>
    </citation>
    <scope>NUCLEOTIDE SEQUENCE [LARGE SCALE GENOMIC DNA]</scope>
    <source>
        <strain evidence="9">NY0173</strain>
    </source>
</reference>
<dbReference type="SUPFAM" id="SSF52540">
    <property type="entry name" value="P-loop containing nucleoside triphosphate hydrolases"/>
    <property type="match status" value="1"/>
</dbReference>
<dbReference type="CDD" id="cd18787">
    <property type="entry name" value="SF2_C_DEAD"/>
    <property type="match status" value="1"/>
</dbReference>
<keyword evidence="10" id="KW-1185">Reference proteome</keyword>
<keyword evidence="2 6" id="KW-0378">Hydrolase</keyword>
<name>A0A9K3D3U9_9EUKA</name>
<dbReference type="AlphaFoldDB" id="A0A9K3D3U9"/>
<keyword evidence="5 6" id="KW-0694">RNA-binding</keyword>
<keyword evidence="4 6" id="KW-0067">ATP-binding</keyword>
<feature type="region of interest" description="Disordered" evidence="7">
    <location>
        <begin position="1"/>
        <end position="22"/>
    </location>
</feature>
<comment type="similarity">
    <text evidence="6">Belongs to the DEAD box helicase family.</text>
</comment>
<evidence type="ECO:0000259" key="8">
    <source>
        <dbReference type="PROSITE" id="PS51194"/>
    </source>
</evidence>
<dbReference type="OrthoDB" id="422663at2759"/>
<evidence type="ECO:0000313" key="10">
    <source>
        <dbReference type="Proteomes" id="UP000265618"/>
    </source>
</evidence>
<keyword evidence="3 6" id="KW-0347">Helicase</keyword>
<feature type="compositionally biased region" description="Basic and acidic residues" evidence="7">
    <location>
        <begin position="341"/>
        <end position="358"/>
    </location>
</feature>
<evidence type="ECO:0000256" key="2">
    <source>
        <dbReference type="ARBA" id="ARBA00022801"/>
    </source>
</evidence>
<dbReference type="GO" id="GO:0005524">
    <property type="term" value="F:ATP binding"/>
    <property type="evidence" value="ECO:0007669"/>
    <property type="project" value="UniProtKB-UniRule"/>
</dbReference>
<dbReference type="InterPro" id="IPR025313">
    <property type="entry name" value="SPB4-like_CTE"/>
</dbReference>
<comment type="catalytic activity">
    <reaction evidence="6">
        <text>ATP + H2O = ADP + phosphate + H(+)</text>
        <dbReference type="Rhea" id="RHEA:13065"/>
        <dbReference type="ChEBI" id="CHEBI:15377"/>
        <dbReference type="ChEBI" id="CHEBI:15378"/>
        <dbReference type="ChEBI" id="CHEBI:30616"/>
        <dbReference type="ChEBI" id="CHEBI:43474"/>
        <dbReference type="ChEBI" id="CHEBI:456216"/>
        <dbReference type="EC" id="3.6.4.13"/>
    </reaction>
</comment>
<dbReference type="GO" id="GO:0016787">
    <property type="term" value="F:hydrolase activity"/>
    <property type="evidence" value="ECO:0007669"/>
    <property type="project" value="UniProtKB-KW"/>
</dbReference>
<dbReference type="PROSITE" id="PS51194">
    <property type="entry name" value="HELICASE_CTER"/>
    <property type="match status" value="1"/>
</dbReference>
<dbReference type="EC" id="3.6.4.13" evidence="6"/>
<dbReference type="Pfam" id="PF13959">
    <property type="entry name" value="CTE_SPB4"/>
    <property type="match status" value="1"/>
</dbReference>
<gene>
    <name evidence="9" type="ORF">KIPB_009109</name>
</gene>
<accession>A0A9K3D3U9</accession>
<feature type="compositionally biased region" description="Basic and acidic residues" evidence="7">
    <location>
        <begin position="257"/>
        <end position="281"/>
    </location>
</feature>
<feature type="compositionally biased region" description="Basic and acidic residues" evidence="7">
    <location>
        <begin position="303"/>
        <end position="317"/>
    </location>
</feature>
<comment type="function">
    <text evidence="6">RNA helicase.</text>
</comment>
<evidence type="ECO:0000256" key="6">
    <source>
        <dbReference type="RuleBase" id="RU365068"/>
    </source>
</evidence>
<dbReference type="Proteomes" id="UP000265618">
    <property type="component" value="Unassembled WGS sequence"/>
</dbReference>
<dbReference type="SMART" id="SM00490">
    <property type="entry name" value="HELICc"/>
    <property type="match status" value="1"/>
</dbReference>
<evidence type="ECO:0000313" key="9">
    <source>
        <dbReference type="EMBL" id="GIQ87130.1"/>
    </source>
</evidence>
<dbReference type="PANTHER" id="PTHR24031">
    <property type="entry name" value="RNA HELICASE"/>
    <property type="match status" value="1"/>
</dbReference>
<evidence type="ECO:0000256" key="4">
    <source>
        <dbReference type="ARBA" id="ARBA00022840"/>
    </source>
</evidence>
<dbReference type="InterPro" id="IPR001650">
    <property type="entry name" value="Helicase_C-like"/>
</dbReference>
<keyword evidence="1 6" id="KW-0547">Nucleotide-binding</keyword>